<name>A0A4U3L1J1_9BACT</name>
<reference evidence="2 3" key="1">
    <citation type="submission" date="2019-05" db="EMBL/GenBank/DDBJ databases">
        <title>Panacibacter sp. strain 17mud1-8 Genome sequencing and assembly.</title>
        <authorList>
            <person name="Chhetri G."/>
        </authorList>
    </citation>
    <scope>NUCLEOTIDE SEQUENCE [LARGE SCALE GENOMIC DNA]</scope>
    <source>
        <strain evidence="2 3">17mud1-8</strain>
    </source>
</reference>
<proteinExistence type="predicted"/>
<organism evidence="2 3">
    <name type="scientific">Ilyomonas limi</name>
    <dbReference type="NCBI Taxonomy" id="2575867"/>
    <lineage>
        <taxon>Bacteria</taxon>
        <taxon>Pseudomonadati</taxon>
        <taxon>Bacteroidota</taxon>
        <taxon>Chitinophagia</taxon>
        <taxon>Chitinophagales</taxon>
        <taxon>Chitinophagaceae</taxon>
        <taxon>Ilyomonas</taxon>
    </lineage>
</organism>
<sequence>MSNSKFVAGLILGAAAGVFIAIFANSDKGQELIDTVKDKASDLTDSVKDSVKGTYSDTSDEVSDWIEKGKKFLSMLEGKAKDVKSKAKDVADAATA</sequence>
<dbReference type="InterPro" id="IPR024623">
    <property type="entry name" value="YtxH"/>
</dbReference>
<evidence type="ECO:0000313" key="3">
    <source>
        <dbReference type="Proteomes" id="UP000305848"/>
    </source>
</evidence>
<dbReference type="Proteomes" id="UP000305848">
    <property type="component" value="Unassembled WGS sequence"/>
</dbReference>
<dbReference type="Pfam" id="PF12732">
    <property type="entry name" value="YtxH"/>
    <property type="match status" value="1"/>
</dbReference>
<dbReference type="RefSeq" id="WP_137262178.1">
    <property type="nucleotide sequence ID" value="NZ_SZQL01000009.1"/>
</dbReference>
<evidence type="ECO:0000313" key="2">
    <source>
        <dbReference type="EMBL" id="TKK68074.1"/>
    </source>
</evidence>
<keyword evidence="3" id="KW-1185">Reference proteome</keyword>
<accession>A0A4U3L1J1</accession>
<keyword evidence="1" id="KW-0812">Transmembrane</keyword>
<dbReference type="EMBL" id="SZQL01000009">
    <property type="protein sequence ID" value="TKK68074.1"/>
    <property type="molecule type" value="Genomic_DNA"/>
</dbReference>
<feature type="transmembrane region" description="Helical" evidence="1">
    <location>
        <begin position="6"/>
        <end position="24"/>
    </location>
</feature>
<dbReference type="AlphaFoldDB" id="A0A4U3L1J1"/>
<protein>
    <submittedName>
        <fullName evidence="2">YtxH domain-containing protein</fullName>
    </submittedName>
</protein>
<evidence type="ECO:0000256" key="1">
    <source>
        <dbReference type="SAM" id="Phobius"/>
    </source>
</evidence>
<gene>
    <name evidence="2" type="ORF">FC093_12745</name>
</gene>
<comment type="caution">
    <text evidence="2">The sequence shown here is derived from an EMBL/GenBank/DDBJ whole genome shotgun (WGS) entry which is preliminary data.</text>
</comment>
<keyword evidence="1" id="KW-1133">Transmembrane helix</keyword>
<keyword evidence="1" id="KW-0472">Membrane</keyword>